<dbReference type="CDD" id="cd21911">
    <property type="entry name" value="CC1_SLMAP"/>
    <property type="match status" value="1"/>
</dbReference>
<keyword evidence="3" id="KW-1133">Transmembrane helix</keyword>
<keyword evidence="1" id="KW-0175">Coiled coil</keyword>
<feature type="coiled-coil region" evidence="1">
    <location>
        <begin position="663"/>
        <end position="879"/>
    </location>
</feature>
<feature type="region of interest" description="Disordered" evidence="2">
    <location>
        <begin position="600"/>
        <end position="627"/>
    </location>
</feature>
<keyword evidence="5" id="KW-1185">Reference proteome</keyword>
<dbReference type="RefSeq" id="XP_013784610.1">
    <property type="nucleotide sequence ID" value="XM_013929156.1"/>
</dbReference>
<dbReference type="PANTHER" id="PTHR15715">
    <property type="entry name" value="CENTROSOMAL PROTEIN OF 170 KDA"/>
    <property type="match status" value="1"/>
</dbReference>
<keyword evidence="3" id="KW-0812">Transmembrane</keyword>
<keyword evidence="3" id="KW-0472">Membrane</keyword>
<dbReference type="Gene3D" id="2.60.200.20">
    <property type="match status" value="1"/>
</dbReference>
<evidence type="ECO:0000313" key="7">
    <source>
        <dbReference type="RefSeq" id="XP_013784610.1"/>
    </source>
</evidence>
<dbReference type="InterPro" id="IPR051176">
    <property type="entry name" value="Cent_Immune-Sig_Mod"/>
</dbReference>
<dbReference type="RefSeq" id="XP_013784609.1">
    <property type="nucleotide sequence ID" value="XM_013929155.2"/>
</dbReference>
<dbReference type="InterPro" id="IPR000253">
    <property type="entry name" value="FHA_dom"/>
</dbReference>
<evidence type="ECO:0000259" key="4">
    <source>
        <dbReference type="PROSITE" id="PS50006"/>
    </source>
</evidence>
<sequence>MVVCRKDPLDLDTESGTTATQIGEVNPNEAEKTVGTSLPMVSRAILISRPNSHPFQERHLILDQPVKVGRSVARCRPAPNNAIFDCKVLSRNHALLWYENGKFFLQDTKSSNGTFVNNQRLSKGSEESPAREVSSGDIVQFGVDVVENTRKVTHGCIVATLKLFLPDGKEAKASPTTAVVSTSPGTTISTQDLYQLSQYLQEALHREQILETKLATLQRVVSNSQEASDSGWKVLIDEDRLLSRIETLESQLQDASKNTCEDKLREELTKLQEEKDKYQNTAKESLRKVLQEKLEAVRRAQDLESSLTAAEVECNHLHDVYENTQRELQLLASKNDEHLKEIKELTKKLKEAEDKEEEMSNKIKEEKQELENQLEEMKKQETVLAAQIESLQADNDFAKEQLMAMKARFEKLKTEQNEDGIFDIVETNGVVMQPQGIQVDIISEKFITTDASVNGSLSISEEVEKLKCQLENSEKDLVESRNRIQELTMKLDKVEHEKQKSQLTIEKLKGEIDVLKGKLEDLSDQETNDASLTIIYRNGDEEKESDTSSSWITSQEKCNKLRLEIEELQAQHLQNIVTQHQLTCTVTLLRELLKEAREEKTKAEGEATQLQEELGYKSNSSDQTQPELSDLHKLMEKAQQEAKDRGNEVLHLQTELTKTGESLQDAKQQVTAIREKVSELEQVSRRKQEEVSSLKILLEEEKKVQQKLTAAIEQTKKQLQEVQQNAKQSQNEAEHLKKKVKSLSEELRNKANVEKSTVEDNKNTAEYSAVREECASLRARLQSLEAEIKKYRNDKVKLSSDYKKLQDSYDELETLKIALENKGNNYWKEELENMKSRFEGVQEKLIKAQEEIFLLNECYADCNKEKSHLQRELKAAKEDFQCMSSHSRTVALCSVLFAVLLAFLLTFCPTISHVTGTSEANNQT</sequence>
<dbReference type="Pfam" id="PF00498">
    <property type="entry name" value="FHA"/>
    <property type="match status" value="1"/>
</dbReference>
<proteinExistence type="predicted"/>
<dbReference type="InterPro" id="IPR008984">
    <property type="entry name" value="SMAD_FHA_dom_sf"/>
</dbReference>
<evidence type="ECO:0000256" key="1">
    <source>
        <dbReference type="SAM" id="Coils"/>
    </source>
</evidence>
<dbReference type="SMART" id="SM00240">
    <property type="entry name" value="FHA"/>
    <property type="match status" value="1"/>
</dbReference>
<evidence type="ECO:0000313" key="5">
    <source>
        <dbReference type="Proteomes" id="UP000694941"/>
    </source>
</evidence>
<feature type="coiled-coil region" evidence="1">
    <location>
        <begin position="238"/>
        <end position="415"/>
    </location>
</feature>
<evidence type="ECO:0000313" key="6">
    <source>
        <dbReference type="RefSeq" id="XP_013784609.1"/>
    </source>
</evidence>
<dbReference type="Proteomes" id="UP000694941">
    <property type="component" value="Unplaced"/>
</dbReference>
<evidence type="ECO:0000256" key="2">
    <source>
        <dbReference type="SAM" id="MobiDB-lite"/>
    </source>
</evidence>
<organism evidence="5 6">
    <name type="scientific">Limulus polyphemus</name>
    <name type="common">Atlantic horseshoe crab</name>
    <dbReference type="NCBI Taxonomy" id="6850"/>
    <lineage>
        <taxon>Eukaryota</taxon>
        <taxon>Metazoa</taxon>
        <taxon>Ecdysozoa</taxon>
        <taxon>Arthropoda</taxon>
        <taxon>Chelicerata</taxon>
        <taxon>Merostomata</taxon>
        <taxon>Xiphosura</taxon>
        <taxon>Limulidae</taxon>
        <taxon>Limulus</taxon>
    </lineage>
</organism>
<dbReference type="SUPFAM" id="SSF49879">
    <property type="entry name" value="SMAD/FHA domain"/>
    <property type="match status" value="1"/>
</dbReference>
<feature type="transmembrane region" description="Helical" evidence="3">
    <location>
        <begin position="889"/>
        <end position="908"/>
    </location>
</feature>
<reference evidence="6 7" key="1">
    <citation type="submission" date="2025-05" db="UniProtKB">
        <authorList>
            <consortium name="RefSeq"/>
        </authorList>
    </citation>
    <scope>IDENTIFICATION</scope>
    <source>
        <tissue evidence="6 7">Muscle</tissue>
    </source>
</reference>
<feature type="compositionally biased region" description="Polar residues" evidence="2">
    <location>
        <begin position="617"/>
        <end position="627"/>
    </location>
</feature>
<dbReference type="Gene3D" id="1.10.287.1490">
    <property type="match status" value="1"/>
</dbReference>
<protein>
    <submittedName>
        <fullName evidence="6 7">Sarcolemmal membrane-associated protein-like isoform X1</fullName>
    </submittedName>
</protein>
<feature type="domain" description="FHA" evidence="4">
    <location>
        <begin position="66"/>
        <end position="121"/>
    </location>
</feature>
<accession>A0ABM1BLV1</accession>
<dbReference type="GeneID" id="106468712"/>
<feature type="coiled-coil region" evidence="1">
    <location>
        <begin position="456"/>
        <end position="525"/>
    </location>
</feature>
<dbReference type="PANTHER" id="PTHR15715:SF37">
    <property type="entry name" value="LD47843P"/>
    <property type="match status" value="1"/>
</dbReference>
<gene>
    <name evidence="6 7" type="primary">LOC106468712</name>
</gene>
<name>A0ABM1BLV1_LIMPO</name>
<dbReference type="CDD" id="cd22679">
    <property type="entry name" value="FHA_SLMAP"/>
    <property type="match status" value="1"/>
</dbReference>
<evidence type="ECO:0000256" key="3">
    <source>
        <dbReference type="SAM" id="Phobius"/>
    </source>
</evidence>
<dbReference type="PROSITE" id="PS50006">
    <property type="entry name" value="FHA_DOMAIN"/>
    <property type="match status" value="1"/>
</dbReference>